<dbReference type="Gene3D" id="3.30.565.10">
    <property type="entry name" value="Histidine kinase-like ATPase, C-terminal domain"/>
    <property type="match status" value="1"/>
</dbReference>
<dbReference type="PANTHER" id="PTHR35526:SF3">
    <property type="entry name" value="ANTI-SIGMA-F FACTOR RSBW"/>
    <property type="match status" value="1"/>
</dbReference>
<sequence length="143" mass="15592">MIRTEVGRTPSDVILLGHVDLPGEESSVPQARLYVRKLLEAADHTRVDDALLLVSELVTNSVRHSDSGSRPDGRITVVISHRPGALQVKVIDQGSKKQAPRMLRAAEDSDRGRGLWLVGQIASAWGVYEDDAGRAVWFELASA</sequence>
<dbReference type="GO" id="GO:0004674">
    <property type="term" value="F:protein serine/threonine kinase activity"/>
    <property type="evidence" value="ECO:0007669"/>
    <property type="project" value="UniProtKB-KW"/>
</dbReference>
<dbReference type="InterPro" id="IPR036890">
    <property type="entry name" value="HATPase_C_sf"/>
</dbReference>
<evidence type="ECO:0000259" key="2">
    <source>
        <dbReference type="Pfam" id="PF13581"/>
    </source>
</evidence>
<dbReference type="CDD" id="cd16936">
    <property type="entry name" value="HATPase_RsbW-like"/>
    <property type="match status" value="1"/>
</dbReference>
<dbReference type="InterPro" id="IPR003594">
    <property type="entry name" value="HATPase_dom"/>
</dbReference>
<comment type="caution">
    <text evidence="3">The sequence shown here is derived from an EMBL/GenBank/DDBJ whole genome shotgun (WGS) entry which is preliminary data.</text>
</comment>
<keyword evidence="4" id="KW-1185">Reference proteome</keyword>
<dbReference type="Proteomes" id="UP000610966">
    <property type="component" value="Unassembled WGS sequence"/>
</dbReference>
<proteinExistence type="predicted"/>
<dbReference type="Pfam" id="PF13581">
    <property type="entry name" value="HATPase_c_2"/>
    <property type="match status" value="1"/>
</dbReference>
<feature type="domain" description="Histidine kinase/HSP90-like ATPase" evidence="2">
    <location>
        <begin position="23"/>
        <end position="138"/>
    </location>
</feature>
<keyword evidence="1" id="KW-0808">Transferase</keyword>
<dbReference type="SUPFAM" id="SSF55874">
    <property type="entry name" value="ATPase domain of HSP90 chaperone/DNA topoisomerase II/histidine kinase"/>
    <property type="match status" value="1"/>
</dbReference>
<evidence type="ECO:0000313" key="4">
    <source>
        <dbReference type="Proteomes" id="UP000610966"/>
    </source>
</evidence>
<protein>
    <recommendedName>
        <fullName evidence="2">Histidine kinase/HSP90-like ATPase domain-containing protein</fullName>
    </recommendedName>
</protein>
<name>A0A8J3W0D8_9ACTN</name>
<gene>
    <name evidence="3" type="ORF">Mth01_43920</name>
</gene>
<evidence type="ECO:0000256" key="1">
    <source>
        <dbReference type="ARBA" id="ARBA00022527"/>
    </source>
</evidence>
<reference evidence="3" key="1">
    <citation type="submission" date="2021-01" db="EMBL/GenBank/DDBJ databases">
        <title>Whole genome shotgun sequence of Sphaerimonospora thailandensis NBRC 107569.</title>
        <authorList>
            <person name="Komaki H."/>
            <person name="Tamura T."/>
        </authorList>
    </citation>
    <scope>NUCLEOTIDE SEQUENCE</scope>
    <source>
        <strain evidence="3">NBRC 107569</strain>
    </source>
</reference>
<evidence type="ECO:0000313" key="3">
    <source>
        <dbReference type="EMBL" id="GIH72139.1"/>
    </source>
</evidence>
<keyword evidence="1" id="KW-0418">Kinase</keyword>
<dbReference type="EMBL" id="BOOG01000046">
    <property type="protein sequence ID" value="GIH72139.1"/>
    <property type="molecule type" value="Genomic_DNA"/>
</dbReference>
<organism evidence="3 4">
    <name type="scientific">Sphaerimonospora thailandensis</name>
    <dbReference type="NCBI Taxonomy" id="795644"/>
    <lineage>
        <taxon>Bacteria</taxon>
        <taxon>Bacillati</taxon>
        <taxon>Actinomycetota</taxon>
        <taxon>Actinomycetes</taxon>
        <taxon>Streptosporangiales</taxon>
        <taxon>Streptosporangiaceae</taxon>
        <taxon>Sphaerimonospora</taxon>
    </lineage>
</organism>
<dbReference type="PANTHER" id="PTHR35526">
    <property type="entry name" value="ANTI-SIGMA-F FACTOR RSBW-RELATED"/>
    <property type="match status" value="1"/>
</dbReference>
<keyword evidence="1" id="KW-0723">Serine/threonine-protein kinase</keyword>
<dbReference type="AlphaFoldDB" id="A0A8J3W0D8"/>
<dbReference type="InterPro" id="IPR050267">
    <property type="entry name" value="Anti-sigma-factor_SerPK"/>
</dbReference>
<accession>A0A8J3W0D8</accession>